<dbReference type="EMBL" id="JASCZI010000168">
    <property type="protein sequence ID" value="MED6109616.1"/>
    <property type="molecule type" value="Genomic_DNA"/>
</dbReference>
<accession>A0ABU6QDQ4</accession>
<evidence type="ECO:0000313" key="3">
    <source>
        <dbReference type="Proteomes" id="UP001341840"/>
    </source>
</evidence>
<feature type="transmembrane region" description="Helical" evidence="1">
    <location>
        <begin position="48"/>
        <end position="70"/>
    </location>
</feature>
<proteinExistence type="predicted"/>
<reference evidence="2 3" key="1">
    <citation type="journal article" date="2023" name="Plants (Basel)">
        <title>Bridging the Gap: Combining Genomics and Transcriptomics Approaches to Understand Stylosanthes scabra, an Orphan Legume from the Brazilian Caatinga.</title>
        <authorList>
            <person name="Ferreira-Neto J.R.C."/>
            <person name="da Silva M.D."/>
            <person name="Binneck E."/>
            <person name="de Melo N.F."/>
            <person name="da Silva R.H."/>
            <person name="de Melo A.L.T.M."/>
            <person name="Pandolfi V."/>
            <person name="Bustamante F.O."/>
            <person name="Brasileiro-Vidal A.C."/>
            <person name="Benko-Iseppon A.M."/>
        </authorList>
    </citation>
    <scope>NUCLEOTIDE SEQUENCE [LARGE SCALE GENOMIC DNA]</scope>
    <source>
        <tissue evidence="2">Leaves</tissue>
    </source>
</reference>
<evidence type="ECO:0000256" key="1">
    <source>
        <dbReference type="SAM" id="Phobius"/>
    </source>
</evidence>
<protein>
    <submittedName>
        <fullName evidence="2">Uncharacterized protein</fullName>
    </submittedName>
</protein>
<feature type="transmembrane region" description="Helical" evidence="1">
    <location>
        <begin position="132"/>
        <end position="151"/>
    </location>
</feature>
<sequence>MGEHKFPQKLSRILQSLRTPKKGLKKLCGEWGSIPSTYRPLFGLKFQFWPSFCLLSTLGCVRICFLCVRIGDETCRARHSCLDAYASSPYAYAYSTIIYYCEALDVSFLMALEQSPLDLCDSSYAQISDKRSGLTTLGNFCALIFGCEFLIESLRTRQSVQHESC</sequence>
<gene>
    <name evidence="2" type="ORF">PIB30_035313</name>
</gene>
<feature type="transmembrane region" description="Helical" evidence="1">
    <location>
        <begin position="91"/>
        <end position="112"/>
    </location>
</feature>
<dbReference type="Proteomes" id="UP001341840">
    <property type="component" value="Unassembled WGS sequence"/>
</dbReference>
<keyword evidence="1" id="KW-0472">Membrane</keyword>
<keyword evidence="1" id="KW-0812">Transmembrane</keyword>
<evidence type="ECO:0000313" key="2">
    <source>
        <dbReference type="EMBL" id="MED6109616.1"/>
    </source>
</evidence>
<organism evidence="2 3">
    <name type="scientific">Stylosanthes scabra</name>
    <dbReference type="NCBI Taxonomy" id="79078"/>
    <lineage>
        <taxon>Eukaryota</taxon>
        <taxon>Viridiplantae</taxon>
        <taxon>Streptophyta</taxon>
        <taxon>Embryophyta</taxon>
        <taxon>Tracheophyta</taxon>
        <taxon>Spermatophyta</taxon>
        <taxon>Magnoliopsida</taxon>
        <taxon>eudicotyledons</taxon>
        <taxon>Gunneridae</taxon>
        <taxon>Pentapetalae</taxon>
        <taxon>rosids</taxon>
        <taxon>fabids</taxon>
        <taxon>Fabales</taxon>
        <taxon>Fabaceae</taxon>
        <taxon>Papilionoideae</taxon>
        <taxon>50 kb inversion clade</taxon>
        <taxon>dalbergioids sensu lato</taxon>
        <taxon>Dalbergieae</taxon>
        <taxon>Pterocarpus clade</taxon>
        <taxon>Stylosanthes</taxon>
    </lineage>
</organism>
<keyword evidence="3" id="KW-1185">Reference proteome</keyword>
<keyword evidence="1" id="KW-1133">Transmembrane helix</keyword>
<comment type="caution">
    <text evidence="2">The sequence shown here is derived from an EMBL/GenBank/DDBJ whole genome shotgun (WGS) entry which is preliminary data.</text>
</comment>
<feature type="non-terminal residue" evidence="2">
    <location>
        <position position="165"/>
    </location>
</feature>
<name>A0ABU6QDQ4_9FABA</name>